<accession>A0A3E0D6F5</accession>
<organism evidence="1 2">
    <name type="scientific">Marinomonas pollencensis</name>
    <dbReference type="NCBI Taxonomy" id="491954"/>
    <lineage>
        <taxon>Bacteria</taxon>
        <taxon>Pseudomonadati</taxon>
        <taxon>Pseudomonadota</taxon>
        <taxon>Gammaproteobacteria</taxon>
        <taxon>Oceanospirillales</taxon>
        <taxon>Oceanospirillaceae</taxon>
        <taxon>Marinomonas</taxon>
    </lineage>
</organism>
<keyword evidence="2" id="KW-1185">Reference proteome</keyword>
<comment type="caution">
    <text evidence="1">The sequence shown here is derived from an EMBL/GenBank/DDBJ whole genome shotgun (WGS) entry which is preliminary data.</text>
</comment>
<proteinExistence type="predicted"/>
<protein>
    <submittedName>
        <fullName evidence="1">Uncharacterized protein</fullName>
    </submittedName>
</protein>
<gene>
    <name evidence="1" type="ORF">DFP81_1293</name>
</gene>
<evidence type="ECO:0000313" key="2">
    <source>
        <dbReference type="Proteomes" id="UP000256542"/>
    </source>
</evidence>
<dbReference type="Proteomes" id="UP000256542">
    <property type="component" value="Unassembled WGS sequence"/>
</dbReference>
<sequence length="43" mass="4962">MIDEQFTLPFMELVHSSVTFNGQRVIDGDTHQSQTNNLLDIRL</sequence>
<evidence type="ECO:0000313" key="1">
    <source>
        <dbReference type="EMBL" id="REG77582.1"/>
    </source>
</evidence>
<reference evidence="1 2" key="1">
    <citation type="submission" date="2018-08" db="EMBL/GenBank/DDBJ databases">
        <title>Genomic Encyclopedia of Type Strains, Phase III (KMG-III): the genomes of soil and plant-associated and newly described type strains.</title>
        <authorList>
            <person name="Whitman W."/>
        </authorList>
    </citation>
    <scope>NUCLEOTIDE SEQUENCE [LARGE SCALE GENOMIC DNA]</scope>
    <source>
        <strain evidence="1 2">CECT 7375</strain>
    </source>
</reference>
<dbReference type="EMBL" id="QUNG01000029">
    <property type="protein sequence ID" value="REG77582.1"/>
    <property type="molecule type" value="Genomic_DNA"/>
</dbReference>
<dbReference type="AlphaFoldDB" id="A0A3E0D6F5"/>
<name>A0A3E0D6F5_9GAMM</name>